<dbReference type="EMBL" id="BNBT01000013">
    <property type="protein sequence ID" value="GHE45822.1"/>
    <property type="molecule type" value="Genomic_DNA"/>
</dbReference>
<feature type="region of interest" description="Disordered" evidence="1">
    <location>
        <begin position="52"/>
        <end position="133"/>
    </location>
</feature>
<accession>A0A918ZCM5</accession>
<dbReference type="InterPro" id="IPR045513">
    <property type="entry name" value="DUF6479"/>
</dbReference>
<comment type="caution">
    <text evidence="3">The sequence shown here is derived from an EMBL/GenBank/DDBJ whole genome shotgun (WGS) entry which is preliminary data.</text>
</comment>
<keyword evidence="4" id="KW-1185">Reference proteome</keyword>
<evidence type="ECO:0000256" key="2">
    <source>
        <dbReference type="SAM" id="Phobius"/>
    </source>
</evidence>
<evidence type="ECO:0000256" key="1">
    <source>
        <dbReference type="SAM" id="MobiDB-lite"/>
    </source>
</evidence>
<evidence type="ECO:0008006" key="5">
    <source>
        <dbReference type="Google" id="ProtNLM"/>
    </source>
</evidence>
<feature type="compositionally biased region" description="Gly residues" evidence="1">
    <location>
        <begin position="122"/>
        <end position="133"/>
    </location>
</feature>
<evidence type="ECO:0000313" key="3">
    <source>
        <dbReference type="EMBL" id="GHE45822.1"/>
    </source>
</evidence>
<gene>
    <name evidence="3" type="ORF">GCM10018785_14370</name>
</gene>
<reference evidence="3" key="2">
    <citation type="submission" date="2020-09" db="EMBL/GenBank/DDBJ databases">
        <authorList>
            <person name="Sun Q."/>
            <person name="Ohkuma M."/>
        </authorList>
    </citation>
    <scope>NUCLEOTIDE SEQUENCE</scope>
    <source>
        <strain evidence="3">JCM 4784</strain>
    </source>
</reference>
<evidence type="ECO:0000313" key="4">
    <source>
        <dbReference type="Proteomes" id="UP000608024"/>
    </source>
</evidence>
<dbReference type="Proteomes" id="UP000608024">
    <property type="component" value="Unassembled WGS sequence"/>
</dbReference>
<feature type="compositionally biased region" description="Basic and acidic residues" evidence="1">
    <location>
        <begin position="106"/>
        <end position="115"/>
    </location>
</feature>
<dbReference type="RefSeq" id="WP_229925447.1">
    <property type="nucleotide sequence ID" value="NZ_BNBT01000013.1"/>
</dbReference>
<dbReference type="Pfam" id="PF20087">
    <property type="entry name" value="DUF6479"/>
    <property type="match status" value="1"/>
</dbReference>
<reference evidence="3" key="1">
    <citation type="journal article" date="2014" name="Int. J. Syst. Evol. Microbiol.">
        <title>Complete genome sequence of Corynebacterium casei LMG S-19264T (=DSM 44701T), isolated from a smear-ripened cheese.</title>
        <authorList>
            <consortium name="US DOE Joint Genome Institute (JGI-PGF)"/>
            <person name="Walter F."/>
            <person name="Albersmeier A."/>
            <person name="Kalinowski J."/>
            <person name="Ruckert C."/>
        </authorList>
    </citation>
    <scope>NUCLEOTIDE SEQUENCE</scope>
    <source>
        <strain evidence="3">JCM 4784</strain>
    </source>
</reference>
<protein>
    <recommendedName>
        <fullName evidence="5">Secreted protein</fullName>
    </recommendedName>
</protein>
<feature type="transmembrane region" description="Helical" evidence="2">
    <location>
        <begin position="28"/>
        <end position="49"/>
    </location>
</feature>
<proteinExistence type="predicted"/>
<keyword evidence="2" id="KW-1133">Transmembrane helix</keyword>
<keyword evidence="2" id="KW-0472">Membrane</keyword>
<name>A0A918ZCM5_9ACTN</name>
<dbReference type="AlphaFoldDB" id="A0A918ZCM5"/>
<feature type="compositionally biased region" description="Basic and acidic residues" evidence="1">
    <location>
        <begin position="54"/>
        <end position="93"/>
    </location>
</feature>
<organism evidence="3 4">
    <name type="scientific">Streptomyces longispororuber</name>
    <dbReference type="NCBI Taxonomy" id="68230"/>
    <lineage>
        <taxon>Bacteria</taxon>
        <taxon>Bacillati</taxon>
        <taxon>Actinomycetota</taxon>
        <taxon>Actinomycetes</taxon>
        <taxon>Kitasatosporales</taxon>
        <taxon>Streptomycetaceae</taxon>
        <taxon>Streptomyces</taxon>
    </lineage>
</organism>
<sequence length="133" mass="14127">MTASNGLTVADASSDVSVLAGSVPLGGLAPFLIGLVVAVALTWAVWLGIRVRRREPARPRPEEQPRLPEGGPVHEVRERREPDEVPRSDERLTPHQLKGQGTVGSKRSDDQEPDRWSSGSSGAFGSGGPGNQT</sequence>
<keyword evidence="2" id="KW-0812">Transmembrane</keyword>